<keyword evidence="3" id="KW-1003">Cell membrane</keyword>
<protein>
    <submittedName>
        <fullName evidence="12">ABC transporter ATP-binding protein</fullName>
    </submittedName>
    <submittedName>
        <fullName evidence="11">ATP-binding cassette domain-containing protein</fullName>
    </submittedName>
</protein>
<evidence type="ECO:0000256" key="1">
    <source>
        <dbReference type="ARBA" id="ARBA00004202"/>
    </source>
</evidence>
<dbReference type="SMART" id="SM00382">
    <property type="entry name" value="AAA"/>
    <property type="match status" value="2"/>
</dbReference>
<dbReference type="InterPro" id="IPR003439">
    <property type="entry name" value="ABC_transporter-like_ATP-bd"/>
</dbReference>
<dbReference type="Gene3D" id="3.40.50.300">
    <property type="entry name" value="P-loop containing nucleotide triphosphate hydrolases"/>
    <property type="match status" value="2"/>
</dbReference>
<evidence type="ECO:0000256" key="2">
    <source>
        <dbReference type="ARBA" id="ARBA00022448"/>
    </source>
</evidence>
<keyword evidence="14" id="KW-1185">Reference proteome</keyword>
<evidence type="ECO:0000256" key="4">
    <source>
        <dbReference type="ARBA" id="ARBA00022737"/>
    </source>
</evidence>
<comment type="subcellular location">
    <subcellularLocation>
        <location evidence="1">Cell membrane</location>
        <topology evidence="1">Peripheral membrane protein</topology>
    </subcellularLocation>
</comment>
<keyword evidence="4" id="KW-0677">Repeat</keyword>
<reference evidence="11 13" key="1">
    <citation type="submission" date="2019-11" db="EMBL/GenBank/DDBJ databases">
        <title>Cellulosimicrobium composti sp. nov. isolated from a compost.</title>
        <authorList>
            <person name="Yang Y."/>
        </authorList>
    </citation>
    <scope>NUCLEOTIDE SEQUENCE [LARGE SCALE GENOMIC DNA]</scope>
    <source>
        <strain evidence="11 13">BIT-GX5</strain>
    </source>
</reference>
<name>A0A6N7ZHY5_9MICO</name>
<dbReference type="PANTHER" id="PTHR43790">
    <property type="entry name" value="CARBOHYDRATE TRANSPORT ATP-BINDING PROTEIN MG119-RELATED"/>
    <property type="match status" value="1"/>
</dbReference>
<dbReference type="FunFam" id="3.40.50.300:FF:000127">
    <property type="entry name" value="Ribose import ATP-binding protein RbsA"/>
    <property type="match status" value="1"/>
</dbReference>
<keyword evidence="5" id="KW-0547">Nucleotide-binding</keyword>
<dbReference type="InterPro" id="IPR003593">
    <property type="entry name" value="AAA+_ATPase"/>
</dbReference>
<dbReference type="EMBL" id="JAAFAN010000021">
    <property type="protein sequence ID" value="NDO89436.1"/>
    <property type="molecule type" value="Genomic_DNA"/>
</dbReference>
<evidence type="ECO:0000256" key="7">
    <source>
        <dbReference type="ARBA" id="ARBA00022967"/>
    </source>
</evidence>
<organism evidence="11 13">
    <name type="scientific">Cellulosimicrobium composti</name>
    <dbReference type="NCBI Taxonomy" id="2672572"/>
    <lineage>
        <taxon>Bacteria</taxon>
        <taxon>Bacillati</taxon>
        <taxon>Actinomycetota</taxon>
        <taxon>Actinomycetes</taxon>
        <taxon>Micrococcales</taxon>
        <taxon>Promicromonosporaceae</taxon>
        <taxon>Cellulosimicrobium</taxon>
    </lineage>
</organism>
<dbReference type="PANTHER" id="PTHR43790:SF4">
    <property type="entry name" value="GUANOSINE IMPORT ATP-BINDING PROTEIN NUPO"/>
    <property type="match status" value="1"/>
</dbReference>
<comment type="caution">
    <text evidence="11">The sequence shown here is derived from an EMBL/GenBank/DDBJ whole genome shotgun (WGS) entry which is preliminary data.</text>
</comment>
<dbReference type="Proteomes" id="UP000440668">
    <property type="component" value="Unassembled WGS sequence"/>
</dbReference>
<feature type="compositionally biased region" description="Basic and acidic residues" evidence="9">
    <location>
        <begin position="533"/>
        <end position="544"/>
    </location>
</feature>
<feature type="region of interest" description="Disordered" evidence="9">
    <location>
        <begin position="515"/>
        <end position="544"/>
    </location>
</feature>
<dbReference type="InterPro" id="IPR027417">
    <property type="entry name" value="P-loop_NTPase"/>
</dbReference>
<proteinExistence type="predicted"/>
<keyword evidence="8" id="KW-0472">Membrane</keyword>
<evidence type="ECO:0000256" key="8">
    <source>
        <dbReference type="ARBA" id="ARBA00023136"/>
    </source>
</evidence>
<evidence type="ECO:0000256" key="9">
    <source>
        <dbReference type="SAM" id="MobiDB-lite"/>
    </source>
</evidence>
<dbReference type="Pfam" id="PF00005">
    <property type="entry name" value="ABC_tran"/>
    <property type="match status" value="2"/>
</dbReference>
<sequence length="544" mass="58066">MKLELRGITKVFGSLVANDHIDLVIEPGEIHALLGENGAGKSTLMNVLYGLYDPDDGEILVDDQPVAFTGPGDAMAAGIGMVHQHFMLVPVFTVAENVALGHEPVKGGGLIDARRARSLVREISDRFGFEVDPDAMVEDIPVGVQQRVEIIKALSRDARVLILDEPTAVLTPQETDELIAIMRQLKEAGTSIVFITHKLREVRAVADRITVIRRGKVVGTADPSASETELASLMVGRSVSLGVDKEPARPGDATFRVTDLTVMDDLGTPVVDRVSLDVARGEILVVAGVQGNGQTELTETIVGLRKPVAGSITLDDTELVGRGVADVLAAGVGYVPEDRSTDGIVGTFSVEENLVLDLFDRVPYSRGGALNKGAIRDNAEQRVVEFDVRTQNVQVPAGTLSGGNQQKVVLAREMSRPLRLLIASQPTRGLDVGSIEFVHQRIVAERDNGTPVIIVSTELDEVLALADRIAVMYRGRVVGVVPGDTDRDVLGLMMAGVPLDEAVAQAAEHHTTLGEADIEADDAPSGTAADRVPATEDAREEEIQ</sequence>
<evidence type="ECO:0000313" key="13">
    <source>
        <dbReference type="Proteomes" id="UP000440668"/>
    </source>
</evidence>
<dbReference type="RefSeq" id="WP_024841147.1">
    <property type="nucleotide sequence ID" value="NZ_JAAFAN010000021.1"/>
</dbReference>
<accession>A0A6N7ZHY5</accession>
<keyword evidence="6 11" id="KW-0067">ATP-binding</keyword>
<dbReference type="CDD" id="cd03216">
    <property type="entry name" value="ABC_Carb_Monos_I"/>
    <property type="match status" value="1"/>
</dbReference>
<dbReference type="SUPFAM" id="SSF52540">
    <property type="entry name" value="P-loop containing nucleoside triphosphate hydrolases"/>
    <property type="match status" value="2"/>
</dbReference>
<dbReference type="GO" id="GO:0005524">
    <property type="term" value="F:ATP binding"/>
    <property type="evidence" value="ECO:0007669"/>
    <property type="project" value="UniProtKB-KW"/>
</dbReference>
<dbReference type="CDD" id="cd03215">
    <property type="entry name" value="ABC_Carb_Monos_II"/>
    <property type="match status" value="1"/>
</dbReference>
<keyword evidence="7" id="KW-1278">Translocase</keyword>
<dbReference type="AlphaFoldDB" id="A0A6N7ZHY5"/>
<dbReference type="PROSITE" id="PS00211">
    <property type="entry name" value="ABC_TRANSPORTER_1"/>
    <property type="match status" value="1"/>
</dbReference>
<evidence type="ECO:0000256" key="6">
    <source>
        <dbReference type="ARBA" id="ARBA00022840"/>
    </source>
</evidence>
<dbReference type="InterPro" id="IPR017871">
    <property type="entry name" value="ABC_transporter-like_CS"/>
</dbReference>
<dbReference type="InterPro" id="IPR050107">
    <property type="entry name" value="ABC_carbohydrate_import_ATPase"/>
</dbReference>
<dbReference type="GO" id="GO:0005886">
    <property type="term" value="C:plasma membrane"/>
    <property type="evidence" value="ECO:0007669"/>
    <property type="project" value="UniProtKB-SubCell"/>
</dbReference>
<dbReference type="GO" id="GO:0016887">
    <property type="term" value="F:ATP hydrolysis activity"/>
    <property type="evidence" value="ECO:0007669"/>
    <property type="project" value="InterPro"/>
</dbReference>
<evidence type="ECO:0000256" key="3">
    <source>
        <dbReference type="ARBA" id="ARBA00022475"/>
    </source>
</evidence>
<dbReference type="PROSITE" id="PS50893">
    <property type="entry name" value="ABC_TRANSPORTER_2"/>
    <property type="match status" value="2"/>
</dbReference>
<reference evidence="12" key="2">
    <citation type="submission" date="2020-01" db="EMBL/GenBank/DDBJ databases">
        <authorList>
            <person name="Aviles F."/>
            <person name="Meyer T.E."/>
            <person name="Kyndt J.A."/>
        </authorList>
    </citation>
    <scope>NUCLEOTIDE SEQUENCE</scope>
    <source>
        <strain evidence="12">SE3</strain>
    </source>
</reference>
<evidence type="ECO:0000256" key="5">
    <source>
        <dbReference type="ARBA" id="ARBA00022741"/>
    </source>
</evidence>
<reference evidence="12 14" key="3">
    <citation type="journal article" date="2021" name="Arch. Microbiol.">
        <title>Cellulosimicrobium fucosivorans sp. nov., isolated from San Elijo Lagoon, contains a fucose metabolic pathway linked to carotenoid production.</title>
        <authorList>
            <person name="Aviles F.A."/>
            <person name="Kyndt J.A."/>
        </authorList>
    </citation>
    <scope>NUCLEOTIDE SEQUENCE [LARGE SCALE GENOMIC DNA]</scope>
    <source>
        <strain evidence="12 14">SE3</strain>
    </source>
</reference>
<evidence type="ECO:0000313" key="11">
    <source>
        <dbReference type="EMBL" id="MTG88952.1"/>
    </source>
</evidence>
<evidence type="ECO:0000259" key="10">
    <source>
        <dbReference type="PROSITE" id="PS50893"/>
    </source>
</evidence>
<keyword evidence="2" id="KW-0813">Transport</keyword>
<feature type="domain" description="ABC transporter" evidence="10">
    <location>
        <begin position="255"/>
        <end position="499"/>
    </location>
</feature>
<dbReference type="EMBL" id="WMKA01000014">
    <property type="protein sequence ID" value="MTG88952.1"/>
    <property type="molecule type" value="Genomic_DNA"/>
</dbReference>
<evidence type="ECO:0000313" key="14">
    <source>
        <dbReference type="Proteomes" id="UP000471672"/>
    </source>
</evidence>
<feature type="domain" description="ABC transporter" evidence="10">
    <location>
        <begin position="3"/>
        <end position="239"/>
    </location>
</feature>
<evidence type="ECO:0000313" key="12">
    <source>
        <dbReference type="EMBL" id="NDO89436.1"/>
    </source>
</evidence>
<dbReference type="Proteomes" id="UP000471672">
    <property type="component" value="Unassembled WGS sequence"/>
</dbReference>
<gene>
    <name evidence="11" type="ORF">GJV82_08335</name>
    <name evidence="12" type="ORF">GYH36_08170</name>
</gene>